<dbReference type="EMBL" id="SDAM02029581">
    <property type="protein sequence ID" value="KAH6755833.1"/>
    <property type="molecule type" value="Genomic_DNA"/>
</dbReference>
<feature type="domain" description="C2H2-type" evidence="3">
    <location>
        <begin position="331"/>
        <end position="358"/>
    </location>
</feature>
<evidence type="ECO:0000256" key="1">
    <source>
        <dbReference type="PROSITE-ProRule" id="PRU00042"/>
    </source>
</evidence>
<dbReference type="PANTHER" id="PTHR46869">
    <property type="entry name" value="C2H2-LIKE ZINC FINGER PROTEIN"/>
    <property type="match status" value="1"/>
</dbReference>
<dbReference type="InterPro" id="IPR036236">
    <property type="entry name" value="Znf_C2H2_sf"/>
</dbReference>
<keyword evidence="1" id="KW-0862">Zinc</keyword>
<feature type="region of interest" description="Disordered" evidence="2">
    <location>
        <begin position="37"/>
        <end position="90"/>
    </location>
</feature>
<evidence type="ECO:0000259" key="3">
    <source>
        <dbReference type="PROSITE" id="PS50157"/>
    </source>
</evidence>
<accession>A0AAD4NXA3</accession>
<dbReference type="SMART" id="SM00355">
    <property type="entry name" value="ZnF_C2H2"/>
    <property type="match status" value="4"/>
</dbReference>
<dbReference type="PANTHER" id="PTHR46869:SF6">
    <property type="entry name" value="C2H2-TYPE DOMAIN-CONTAINING PROTEIN"/>
    <property type="match status" value="1"/>
</dbReference>
<reference evidence="4 5" key="1">
    <citation type="journal article" date="2021" name="Nat. Commun.">
        <title>Incipient diploidization of the medicinal plant Perilla within 10,000 years.</title>
        <authorList>
            <person name="Zhang Y."/>
            <person name="Shen Q."/>
            <person name="Leng L."/>
            <person name="Zhang D."/>
            <person name="Chen S."/>
            <person name="Shi Y."/>
            <person name="Ning Z."/>
            <person name="Chen S."/>
        </authorList>
    </citation>
    <scope>NUCLEOTIDE SEQUENCE [LARGE SCALE GENOMIC DNA]</scope>
    <source>
        <strain evidence="5">cv. PC099</strain>
    </source>
</reference>
<feature type="compositionally biased region" description="Basic residues" evidence="2">
    <location>
        <begin position="305"/>
        <end position="314"/>
    </location>
</feature>
<feature type="compositionally biased region" description="Low complexity" evidence="2">
    <location>
        <begin position="364"/>
        <end position="376"/>
    </location>
</feature>
<dbReference type="PROSITE" id="PS00028">
    <property type="entry name" value="ZINC_FINGER_C2H2_1"/>
    <property type="match status" value="4"/>
</dbReference>
<dbReference type="Pfam" id="PF13912">
    <property type="entry name" value="zf-C2H2_6"/>
    <property type="match status" value="4"/>
</dbReference>
<organism evidence="4 5">
    <name type="scientific">Perilla frutescens var. hirtella</name>
    <name type="common">Perilla citriodora</name>
    <name type="synonym">Perilla setoyensis</name>
    <dbReference type="NCBI Taxonomy" id="608512"/>
    <lineage>
        <taxon>Eukaryota</taxon>
        <taxon>Viridiplantae</taxon>
        <taxon>Streptophyta</taxon>
        <taxon>Embryophyta</taxon>
        <taxon>Tracheophyta</taxon>
        <taxon>Spermatophyta</taxon>
        <taxon>Magnoliopsida</taxon>
        <taxon>eudicotyledons</taxon>
        <taxon>Gunneridae</taxon>
        <taxon>Pentapetalae</taxon>
        <taxon>asterids</taxon>
        <taxon>lamiids</taxon>
        <taxon>Lamiales</taxon>
        <taxon>Lamiaceae</taxon>
        <taxon>Nepetoideae</taxon>
        <taxon>Elsholtzieae</taxon>
        <taxon>Perilla</taxon>
    </lineage>
</organism>
<protein>
    <recommendedName>
        <fullName evidence="3">C2H2-type domain-containing protein</fullName>
    </recommendedName>
</protein>
<dbReference type="AlphaFoldDB" id="A0AAD4NXA3"/>
<gene>
    <name evidence="4" type="ORF">C2S53_009083</name>
</gene>
<evidence type="ECO:0000313" key="5">
    <source>
        <dbReference type="Proteomes" id="UP001190926"/>
    </source>
</evidence>
<evidence type="ECO:0000256" key="2">
    <source>
        <dbReference type="SAM" id="MobiDB-lite"/>
    </source>
</evidence>
<dbReference type="Proteomes" id="UP001190926">
    <property type="component" value="Unassembled WGS sequence"/>
</dbReference>
<dbReference type="GO" id="GO:0008270">
    <property type="term" value="F:zinc ion binding"/>
    <property type="evidence" value="ECO:0007669"/>
    <property type="project" value="UniProtKB-KW"/>
</dbReference>
<feature type="compositionally biased region" description="Basic and acidic residues" evidence="2">
    <location>
        <begin position="291"/>
        <end position="304"/>
    </location>
</feature>
<feature type="domain" description="C2H2-type" evidence="3">
    <location>
        <begin position="9"/>
        <end position="31"/>
    </location>
</feature>
<feature type="region of interest" description="Disordered" evidence="2">
    <location>
        <begin position="364"/>
        <end position="383"/>
    </location>
</feature>
<comment type="caution">
    <text evidence="4">The sequence shown here is derived from an EMBL/GenBank/DDBJ whole genome shotgun (WGS) entry which is preliminary data.</text>
</comment>
<keyword evidence="1" id="KW-0479">Metal-binding</keyword>
<dbReference type="Gene3D" id="3.30.160.60">
    <property type="entry name" value="Classic Zinc Finger"/>
    <property type="match status" value="1"/>
</dbReference>
<proteinExistence type="predicted"/>
<feature type="domain" description="C2H2-type" evidence="3">
    <location>
        <begin position="98"/>
        <end position="121"/>
    </location>
</feature>
<keyword evidence="5" id="KW-1185">Reference proteome</keyword>
<feature type="compositionally biased region" description="Polar residues" evidence="2">
    <location>
        <begin position="58"/>
        <end position="70"/>
    </location>
</feature>
<sequence length="479" mass="54208">MEKHQDQKHTCKFCNKSYPCGRSLGGHMRSHLINISPTDHQKNDEKHPKKKLPPLFNGKSSGKTDLSMDQLSYGLGENPKKTSKFTKPRDEDALLQEKTCKECGKSFQSWKALFGHMKCHSVNGRIITNNFDNENSWNSCNKTIMDSQSDNEAATPLCRRKRSDRMKRYTNTATTNSSSLTIANFSPSVSEIDQHEQEEVALSLIILSRDKGDWCGINSVVESSDNMSPEFMEAKKIDSKSNGDHHCNLKMIKKLKEEGQSKTRKLDALNDEVVQIECNEFEVNSPRNLIKKSDHDHNQFERERKKNKSRKRKAANSELSNSQELEKSSKFTCSICKKAFASYQALGGHRASHKKFKGCCAPRSENSLETENSNNNQAEKSEVGCKKSKDHECPICFKVFPSGQALGGHKRSHLIVDQANNNNNVKPETEEKQPIRDIRDFLDLNLPAPAEEECNEFKTWWIGGAVRGQQRPLLGLLSS</sequence>
<dbReference type="PROSITE" id="PS50157">
    <property type="entry name" value="ZINC_FINGER_C2H2_2"/>
    <property type="match status" value="4"/>
</dbReference>
<evidence type="ECO:0000313" key="4">
    <source>
        <dbReference type="EMBL" id="KAH6755833.1"/>
    </source>
</evidence>
<dbReference type="InterPro" id="IPR013087">
    <property type="entry name" value="Znf_C2H2_type"/>
</dbReference>
<feature type="domain" description="C2H2-type" evidence="3">
    <location>
        <begin position="391"/>
        <end position="413"/>
    </location>
</feature>
<keyword evidence="1" id="KW-0863">Zinc-finger</keyword>
<feature type="region of interest" description="Disordered" evidence="2">
    <location>
        <begin position="287"/>
        <end position="322"/>
    </location>
</feature>
<name>A0AAD4NXA3_PERFH</name>
<dbReference type="SUPFAM" id="SSF57667">
    <property type="entry name" value="beta-beta-alpha zinc fingers"/>
    <property type="match status" value="2"/>
</dbReference>